<dbReference type="STRING" id="926562.Oweho_3322"/>
<keyword evidence="3" id="KW-0645">Protease</keyword>
<dbReference type="HOGENOM" id="CLU_104228_0_0_10"/>
<organism evidence="9 10">
    <name type="scientific">Owenweeksia hongkongensis (strain DSM 17368 / CIP 108786 / JCM 12287 / NRRL B-23963 / UST20020801)</name>
    <dbReference type="NCBI Taxonomy" id="926562"/>
    <lineage>
        <taxon>Bacteria</taxon>
        <taxon>Pseudomonadati</taxon>
        <taxon>Bacteroidota</taxon>
        <taxon>Flavobacteriia</taxon>
        <taxon>Flavobacteriales</taxon>
        <taxon>Owenweeksiaceae</taxon>
        <taxon>Owenweeksia</taxon>
    </lineage>
</organism>
<dbReference type="GO" id="GO:0005886">
    <property type="term" value="C:plasma membrane"/>
    <property type="evidence" value="ECO:0007669"/>
    <property type="project" value="UniProtKB-SubCell"/>
</dbReference>
<dbReference type="GO" id="GO:0006508">
    <property type="term" value="P:proteolysis"/>
    <property type="evidence" value="ECO:0007669"/>
    <property type="project" value="UniProtKB-KW"/>
</dbReference>
<dbReference type="KEGG" id="oho:Oweho_3322"/>
<dbReference type="Proteomes" id="UP000005631">
    <property type="component" value="Chromosome"/>
</dbReference>
<proteinExistence type="predicted"/>
<dbReference type="NCBIfam" id="TIGR04128">
    <property type="entry name" value="exoso_Fjoh_1448"/>
    <property type="match status" value="1"/>
</dbReference>
<dbReference type="InterPro" id="IPR019127">
    <property type="entry name" value="Exosortase"/>
</dbReference>
<dbReference type="NCBIfam" id="TIGR04178">
    <property type="entry name" value="exo_archaeo"/>
    <property type="match status" value="1"/>
</dbReference>
<keyword evidence="10" id="KW-1185">Reference proteome</keyword>
<evidence type="ECO:0000313" key="10">
    <source>
        <dbReference type="Proteomes" id="UP000005631"/>
    </source>
</evidence>
<evidence type="ECO:0000256" key="2">
    <source>
        <dbReference type="ARBA" id="ARBA00022475"/>
    </source>
</evidence>
<dbReference type="AlphaFoldDB" id="G8R4V9"/>
<dbReference type="RefSeq" id="WP_014203620.1">
    <property type="nucleotide sequence ID" value="NC_016599.1"/>
</dbReference>
<evidence type="ECO:0000313" key="9">
    <source>
        <dbReference type="EMBL" id="AEV34273.1"/>
    </source>
</evidence>
<accession>G8R4V9</accession>
<dbReference type="eggNOG" id="COG4083">
    <property type="taxonomic scope" value="Bacteria"/>
</dbReference>
<keyword evidence="5" id="KW-0378">Hydrolase</keyword>
<gene>
    <name evidence="9" type="ordered locus">Oweho_3322</name>
</gene>
<dbReference type="GO" id="GO:0008233">
    <property type="term" value="F:peptidase activity"/>
    <property type="evidence" value="ECO:0007669"/>
    <property type="project" value="UniProtKB-KW"/>
</dbReference>
<evidence type="ECO:0000256" key="6">
    <source>
        <dbReference type="ARBA" id="ARBA00022989"/>
    </source>
</evidence>
<feature type="transmembrane region" description="Helical" evidence="8">
    <location>
        <begin position="161"/>
        <end position="180"/>
    </location>
</feature>
<evidence type="ECO:0000256" key="3">
    <source>
        <dbReference type="ARBA" id="ARBA00022670"/>
    </source>
</evidence>
<sequence>MWKEFKPTILFLAKFFGIYFLFSMLYGFYISSYDTSDPPQTDPITKYIAVNCGKTASILGYQFRIIEDDHVNAVNKSEVTYDSIWLDNNYAISIEEGCNGINIMILFVAFVVAFGGKWLNMLLFIPAGLLFIHISNIARLMLLSLLNVEWGGEAFHFFHKYGFTAVIYLSVFLLWYLWVVKFSGKQGMSLKKKA</sequence>
<keyword evidence="2" id="KW-1003">Cell membrane</keyword>
<evidence type="ECO:0000256" key="4">
    <source>
        <dbReference type="ARBA" id="ARBA00022692"/>
    </source>
</evidence>
<keyword evidence="7 8" id="KW-0472">Membrane</keyword>
<evidence type="ECO:0000256" key="7">
    <source>
        <dbReference type="ARBA" id="ARBA00023136"/>
    </source>
</evidence>
<keyword evidence="4 8" id="KW-0812">Transmembrane</keyword>
<feature type="transmembrane region" description="Helical" evidence="8">
    <location>
        <begin position="90"/>
        <end position="114"/>
    </location>
</feature>
<evidence type="ECO:0000256" key="1">
    <source>
        <dbReference type="ARBA" id="ARBA00004651"/>
    </source>
</evidence>
<protein>
    <submittedName>
        <fullName evidence="9">Transmembrane exosortase (Exosortase_EpsH)</fullName>
    </submittedName>
</protein>
<feature type="transmembrane region" description="Helical" evidence="8">
    <location>
        <begin position="9"/>
        <end position="29"/>
    </location>
</feature>
<name>G8R4V9_OWEHD</name>
<dbReference type="InterPro" id="IPR026392">
    <property type="entry name" value="Exo/Archaeosortase_dom"/>
</dbReference>
<evidence type="ECO:0000256" key="8">
    <source>
        <dbReference type="SAM" id="Phobius"/>
    </source>
</evidence>
<comment type="subcellular location">
    <subcellularLocation>
        <location evidence="1">Cell membrane</location>
        <topology evidence="1">Multi-pass membrane protein</topology>
    </subcellularLocation>
</comment>
<reference evidence="9 10" key="1">
    <citation type="journal article" date="2012" name="Stand. Genomic Sci.">
        <title>Genome sequence of the orange-pigmented seawater bacterium Owenweeksia hongkongensis type strain (UST20020801(T)).</title>
        <authorList>
            <person name="Riedel T."/>
            <person name="Held B."/>
            <person name="Nolan M."/>
            <person name="Lucas S."/>
            <person name="Lapidus A."/>
            <person name="Tice H."/>
            <person name="Del Rio T.G."/>
            <person name="Cheng J.F."/>
            <person name="Han C."/>
            <person name="Tapia R."/>
            <person name="Goodwin L.A."/>
            <person name="Pitluck S."/>
            <person name="Liolios K."/>
            <person name="Mavromatis K."/>
            <person name="Pagani I."/>
            <person name="Ivanova N."/>
            <person name="Mikhailova N."/>
            <person name="Pati A."/>
            <person name="Chen A."/>
            <person name="Palaniappan K."/>
            <person name="Rohde M."/>
            <person name="Tindall B.J."/>
            <person name="Detter J.C."/>
            <person name="Goker M."/>
            <person name="Woyke T."/>
            <person name="Bristow J."/>
            <person name="Eisen J.A."/>
            <person name="Markowitz V."/>
            <person name="Hugenholtz P."/>
            <person name="Klenk H.P."/>
            <person name="Kyrpides N.C."/>
        </authorList>
    </citation>
    <scope>NUCLEOTIDE SEQUENCE</scope>
    <source>
        <strain evidence="10">DSM 17368 / JCM 12287 / NRRL B-23963</strain>
    </source>
</reference>
<feature type="transmembrane region" description="Helical" evidence="8">
    <location>
        <begin position="121"/>
        <end position="141"/>
    </location>
</feature>
<keyword evidence="6 8" id="KW-1133">Transmembrane helix</keyword>
<dbReference type="Pfam" id="PF09721">
    <property type="entry name" value="Exosortase_EpsH"/>
    <property type="match status" value="1"/>
</dbReference>
<dbReference type="InterPro" id="IPR026323">
    <property type="entry name" value="Exosortase-related_prot_XrtF"/>
</dbReference>
<dbReference type="EMBL" id="CP003156">
    <property type="protein sequence ID" value="AEV34273.1"/>
    <property type="molecule type" value="Genomic_DNA"/>
</dbReference>
<evidence type="ECO:0000256" key="5">
    <source>
        <dbReference type="ARBA" id="ARBA00022801"/>
    </source>
</evidence>